<dbReference type="NCBIfam" id="TIGR01733">
    <property type="entry name" value="AA-adenyl-dom"/>
    <property type="match status" value="1"/>
</dbReference>
<dbReference type="InterPro" id="IPR020845">
    <property type="entry name" value="AMP-binding_CS"/>
</dbReference>
<dbReference type="PANTHER" id="PTHR45527">
    <property type="entry name" value="NONRIBOSOMAL PEPTIDE SYNTHETASE"/>
    <property type="match status" value="1"/>
</dbReference>
<feature type="domain" description="AMP-binding enzyme C-terminal" evidence="2">
    <location>
        <begin position="411"/>
        <end position="485"/>
    </location>
</feature>
<dbReference type="Gene3D" id="3.30.300.30">
    <property type="match status" value="1"/>
</dbReference>
<dbReference type="InterPro" id="IPR000873">
    <property type="entry name" value="AMP-dep_synth/lig_dom"/>
</dbReference>
<dbReference type="Gene3D" id="3.40.50.12780">
    <property type="entry name" value="N-terminal domain of ligase-like"/>
    <property type="match status" value="1"/>
</dbReference>
<organism evidence="3 4">
    <name type="scientific">Pseudomonas fluorescens</name>
    <dbReference type="NCBI Taxonomy" id="294"/>
    <lineage>
        <taxon>Bacteria</taxon>
        <taxon>Pseudomonadati</taxon>
        <taxon>Pseudomonadota</taxon>
        <taxon>Gammaproteobacteria</taxon>
        <taxon>Pseudomonadales</taxon>
        <taxon>Pseudomonadaceae</taxon>
        <taxon>Pseudomonas</taxon>
    </lineage>
</organism>
<protein>
    <submittedName>
        <fullName evidence="3">Putative acyl-CoA synthetase</fullName>
        <ecNumber evidence="3">6.1.1.13</ecNumber>
    </submittedName>
</protein>
<dbReference type="GO" id="GO:0044550">
    <property type="term" value="P:secondary metabolite biosynthetic process"/>
    <property type="evidence" value="ECO:0007669"/>
    <property type="project" value="TreeGrafter"/>
</dbReference>
<reference evidence="3 4" key="1">
    <citation type="submission" date="2018-12" db="EMBL/GenBank/DDBJ databases">
        <authorList>
            <consortium name="Pathogen Informatics"/>
        </authorList>
    </citation>
    <scope>NUCLEOTIDE SEQUENCE [LARGE SCALE GENOMIC DNA]</scope>
    <source>
        <strain evidence="3 4">NCTC10783</strain>
    </source>
</reference>
<dbReference type="PROSITE" id="PS00455">
    <property type="entry name" value="AMP_BINDING"/>
    <property type="match status" value="1"/>
</dbReference>
<keyword evidence="3" id="KW-0436">Ligase</keyword>
<dbReference type="Pfam" id="PF00501">
    <property type="entry name" value="AMP-binding"/>
    <property type="match status" value="1"/>
</dbReference>
<dbReference type="EC" id="6.1.1.13" evidence="3"/>
<proteinExistence type="predicted"/>
<evidence type="ECO:0000313" key="4">
    <source>
        <dbReference type="Proteomes" id="UP000278078"/>
    </source>
</evidence>
<dbReference type="InterPro" id="IPR020459">
    <property type="entry name" value="AMP-binding"/>
</dbReference>
<accession>A0A3S4MVL4</accession>
<sequence>MKLLHECLVRSAREYPGNIAVVDQAGSCSYAELDARAEAYAGLLVALGVGRGERILLWAEKSVELPALMQGALRQGVVYVPVDPLGPVSRLEKILADSGASLVFSTASRLADLDALERRPRIVVLDDPACPLHWSHVELPASASAPEEIGEHDLAYILYTSGSTGTPKGVALSHRNALAFVEWANERFAFEARDRFSNHAPFHFDLSVLDLYCAFSRGAAVCLVPEGIAFSPALLTAFLQEQRISVWYSVPSVLLMMMRDGNLLQSCPDSLRVVLFAGEPFPIKHLRVLREAFPGLRMANLFGPTETNVCTCYEVVAVDPARLQPVPIGTAASGDEVWAEKDDGRRCEVGEEGELIVRGPTVMLGYFGQPAVTGSYRTGDLVRQLDDGNYEYLGRRDDMLKVRGYRIERGEVEAALLAHPRVREAAVIVAGGGMDAALWAFLVPSDGEAVSLIELKRHCAERLPRYMIVDRAKTLAELPRNANGKVDRFKLKALVED</sequence>
<dbReference type="InterPro" id="IPR025110">
    <property type="entry name" value="AMP-bd_C"/>
</dbReference>
<evidence type="ECO:0000259" key="1">
    <source>
        <dbReference type="Pfam" id="PF00501"/>
    </source>
</evidence>
<dbReference type="AlphaFoldDB" id="A0A3S4MVL4"/>
<dbReference type="PRINTS" id="PR00154">
    <property type="entry name" value="AMPBINDING"/>
</dbReference>
<feature type="domain" description="AMP-dependent synthetase/ligase" evidence="1">
    <location>
        <begin position="10"/>
        <end position="367"/>
    </location>
</feature>
<evidence type="ECO:0000313" key="3">
    <source>
        <dbReference type="EMBL" id="VEE45690.1"/>
    </source>
</evidence>
<dbReference type="PANTHER" id="PTHR45527:SF1">
    <property type="entry name" value="FATTY ACID SYNTHASE"/>
    <property type="match status" value="1"/>
</dbReference>
<dbReference type="InterPro" id="IPR010071">
    <property type="entry name" value="AA_adenyl_dom"/>
</dbReference>
<dbReference type="EMBL" id="LR134300">
    <property type="protein sequence ID" value="VEE45690.1"/>
    <property type="molecule type" value="Genomic_DNA"/>
</dbReference>
<gene>
    <name evidence="3" type="primary">pltF</name>
    <name evidence="3" type="ORF">NCTC10783_01547</name>
</gene>
<dbReference type="InterPro" id="IPR042099">
    <property type="entry name" value="ANL_N_sf"/>
</dbReference>
<dbReference type="GO" id="GO:0005737">
    <property type="term" value="C:cytoplasm"/>
    <property type="evidence" value="ECO:0007669"/>
    <property type="project" value="TreeGrafter"/>
</dbReference>
<evidence type="ECO:0000259" key="2">
    <source>
        <dbReference type="Pfam" id="PF13193"/>
    </source>
</evidence>
<dbReference type="GO" id="GO:0031177">
    <property type="term" value="F:phosphopantetheine binding"/>
    <property type="evidence" value="ECO:0007669"/>
    <property type="project" value="TreeGrafter"/>
</dbReference>
<dbReference type="Pfam" id="PF13193">
    <property type="entry name" value="AMP-binding_C"/>
    <property type="match status" value="1"/>
</dbReference>
<dbReference type="GO" id="GO:0016874">
    <property type="term" value="F:ligase activity"/>
    <property type="evidence" value="ECO:0007669"/>
    <property type="project" value="UniProtKB-KW"/>
</dbReference>
<dbReference type="InterPro" id="IPR045851">
    <property type="entry name" value="AMP-bd_C_sf"/>
</dbReference>
<name>A0A3S4MVL4_PSEFL</name>
<dbReference type="SUPFAM" id="SSF56801">
    <property type="entry name" value="Acetyl-CoA synthetase-like"/>
    <property type="match status" value="1"/>
</dbReference>
<dbReference type="Proteomes" id="UP000278078">
    <property type="component" value="Chromosome"/>
</dbReference>
<dbReference type="GO" id="GO:0043041">
    <property type="term" value="P:amino acid activation for nonribosomal peptide biosynthetic process"/>
    <property type="evidence" value="ECO:0007669"/>
    <property type="project" value="TreeGrafter"/>
</dbReference>